<name>A0A518HSL2_9BACT</name>
<dbReference type="Proteomes" id="UP000319004">
    <property type="component" value="Chromosome"/>
</dbReference>
<keyword evidence="2" id="KW-1185">Reference proteome</keyword>
<dbReference type="EMBL" id="CP037423">
    <property type="protein sequence ID" value="QDV43804.1"/>
    <property type="molecule type" value="Genomic_DNA"/>
</dbReference>
<dbReference type="AlphaFoldDB" id="A0A518HSL2"/>
<evidence type="ECO:0000313" key="1">
    <source>
        <dbReference type="EMBL" id="QDV43804.1"/>
    </source>
</evidence>
<reference evidence="1 2" key="1">
    <citation type="submission" date="2019-03" db="EMBL/GenBank/DDBJ databases">
        <title>Deep-cultivation of Planctomycetes and their phenomic and genomic characterization uncovers novel biology.</title>
        <authorList>
            <person name="Wiegand S."/>
            <person name="Jogler M."/>
            <person name="Boedeker C."/>
            <person name="Pinto D."/>
            <person name="Vollmers J."/>
            <person name="Rivas-Marin E."/>
            <person name="Kohn T."/>
            <person name="Peeters S.H."/>
            <person name="Heuer A."/>
            <person name="Rast P."/>
            <person name="Oberbeckmann S."/>
            <person name="Bunk B."/>
            <person name="Jeske O."/>
            <person name="Meyerdierks A."/>
            <person name="Storesund J.E."/>
            <person name="Kallscheuer N."/>
            <person name="Luecker S."/>
            <person name="Lage O.M."/>
            <person name="Pohl T."/>
            <person name="Merkel B.J."/>
            <person name="Hornburger P."/>
            <person name="Mueller R.-W."/>
            <person name="Bruemmer F."/>
            <person name="Labrenz M."/>
            <person name="Spormann A.M."/>
            <person name="Op den Camp H."/>
            <person name="Overmann J."/>
            <person name="Amann R."/>
            <person name="Jetten M.S.M."/>
            <person name="Mascher T."/>
            <person name="Medema M.H."/>
            <person name="Devos D.P."/>
            <person name="Kaster A.-K."/>
            <person name="Ovreas L."/>
            <person name="Rohde M."/>
            <person name="Galperin M.Y."/>
            <person name="Jogler C."/>
        </authorList>
    </citation>
    <scope>NUCLEOTIDE SEQUENCE [LARGE SCALE GENOMIC DNA]</scope>
    <source>
        <strain evidence="1 2">Enr13</strain>
    </source>
</reference>
<protein>
    <submittedName>
        <fullName evidence="1">Uncharacterized protein</fullName>
    </submittedName>
</protein>
<gene>
    <name evidence="1" type="ORF">Enr13x_36640</name>
</gene>
<accession>A0A518HSL2</accession>
<proteinExistence type="predicted"/>
<organism evidence="1 2">
    <name type="scientific">Stieleria neptunia</name>
    <dbReference type="NCBI Taxonomy" id="2527979"/>
    <lineage>
        <taxon>Bacteria</taxon>
        <taxon>Pseudomonadati</taxon>
        <taxon>Planctomycetota</taxon>
        <taxon>Planctomycetia</taxon>
        <taxon>Pirellulales</taxon>
        <taxon>Pirellulaceae</taxon>
        <taxon>Stieleria</taxon>
    </lineage>
</organism>
<sequence>MEPLDIHAQKKRLTLELDQGIYDYLNQAIVLSRLSGTRSLPQHLPFIIESQLHDGSLESVKLGIQRVRRHVQWRHEIVAELMQILLVALTNDVDAEIMEMIDTHLPGCESRIPSSAEVLPCFSLEPRGRAPRPNALVPVQDTAFHEVTIEIDGITFGLISIEARKMNFSAEELALHLLHNFRDESAIREQCKELSRVESDLRRLHMGIRNLVFAVVLKQAPASEHQELEQRFRGLIREWGQKRCK</sequence>
<dbReference type="RefSeq" id="WP_145388144.1">
    <property type="nucleotide sequence ID" value="NZ_CP037423.1"/>
</dbReference>
<evidence type="ECO:0000313" key="2">
    <source>
        <dbReference type="Proteomes" id="UP000319004"/>
    </source>
</evidence>
<dbReference type="KEGG" id="snep:Enr13x_36640"/>